<evidence type="ECO:0000313" key="4">
    <source>
        <dbReference type="Proteomes" id="UP001415857"/>
    </source>
</evidence>
<dbReference type="EMBL" id="JBBPBK010000015">
    <property type="protein sequence ID" value="KAK9268909.1"/>
    <property type="molecule type" value="Genomic_DNA"/>
</dbReference>
<dbReference type="InterPro" id="IPR002182">
    <property type="entry name" value="NB-ARC"/>
</dbReference>
<reference evidence="3 4" key="1">
    <citation type="journal article" date="2024" name="Plant J.">
        <title>Genome sequences and population genomics reveal climatic adaptation and genomic divergence between two closely related sweetgum species.</title>
        <authorList>
            <person name="Xu W.Q."/>
            <person name="Ren C.Q."/>
            <person name="Zhang X.Y."/>
            <person name="Comes H.P."/>
            <person name="Liu X.H."/>
            <person name="Li Y.G."/>
            <person name="Kettle C.J."/>
            <person name="Jalonen R."/>
            <person name="Gaisberger H."/>
            <person name="Ma Y.Z."/>
            <person name="Qiu Y.X."/>
        </authorList>
    </citation>
    <scope>NUCLEOTIDE SEQUENCE [LARGE SCALE GENOMIC DNA]</scope>
    <source>
        <strain evidence="3">Hangzhou</strain>
    </source>
</reference>
<evidence type="ECO:0000259" key="2">
    <source>
        <dbReference type="Pfam" id="PF00931"/>
    </source>
</evidence>
<evidence type="ECO:0000313" key="3">
    <source>
        <dbReference type="EMBL" id="KAK9268909.1"/>
    </source>
</evidence>
<dbReference type="Proteomes" id="UP001415857">
    <property type="component" value="Unassembled WGS sequence"/>
</dbReference>
<accession>A0AAP0ND74</accession>
<dbReference type="AlphaFoldDB" id="A0AAP0ND74"/>
<gene>
    <name evidence="3" type="ORF">L1049_000674</name>
</gene>
<feature type="domain" description="NB-ARC" evidence="2">
    <location>
        <begin position="150"/>
        <end position="330"/>
    </location>
</feature>
<sequence length="722" mass="83158">MSEILPTFLKNKFLNDFQEAEQELGHKKLPHHSLFQKMQDVLEHTITSPSMVRDAKASLYDLNDTLADCVIFCEKHKAHKMKPFSPAEYSFLCKTRKQLHQIIAKLRGIQGHDADAPKDSSLLLSSFSSEMDHGLNSSLFGYYKIRGFDQQSEKIIELLRERKAVGIVGTGGSGKTTITEMVVKRVLIEGEFKLGYRFCFICHMPRTEGKYDDIKTRVLVKFVEFFDETRRIVEVKRYEWSIEEMLEKLSNTSKCLIVLDGVKYKSDWYKEYFSTSSTKGPPSESAIIVTSRLQEVAEWMVGNRNLYRMEPISEPEDIWLIFQDEVEKNRLIQVSHPTLLRMKEEIVERCYGLPLAAKALAEIISKRIYEVDCEIPETSIIIPRFLKNKFMNDLQEAEGGIGKKLPHQYSLFQEINYVLEHNIVNPSTLRDSKALLYTLNETLADCVTFYEQHKAHKWKPFSMAGNKFFNEIQKQLHHINVKLRGIKEDTAKTAQGLWLPSSETSDNLEKYLDGEYNIHGFDQQLEKISELIGERKEIGIVGIGGSGKTALAQMVVKKALGEEVFRMAYWTHDTEMRVLVKCIQQNRGDFEVENHNDYSIKRLSNLSRCLIVLDGTKHISHWYKEVASTRLLNGNAIIVASRFQAVAEGMVGKRNLYHMQPVSDPEKIWSVFCDAAKENEWNPDYPPVLALKNEIVERCYGLPLAIRTLAEIIPRRFDELDE</sequence>
<name>A0AAP0ND74_LIQFO</name>
<proteinExistence type="predicted"/>
<organism evidence="3 4">
    <name type="scientific">Liquidambar formosana</name>
    <name type="common">Formosan gum</name>
    <dbReference type="NCBI Taxonomy" id="63359"/>
    <lineage>
        <taxon>Eukaryota</taxon>
        <taxon>Viridiplantae</taxon>
        <taxon>Streptophyta</taxon>
        <taxon>Embryophyta</taxon>
        <taxon>Tracheophyta</taxon>
        <taxon>Spermatophyta</taxon>
        <taxon>Magnoliopsida</taxon>
        <taxon>eudicotyledons</taxon>
        <taxon>Gunneridae</taxon>
        <taxon>Pentapetalae</taxon>
        <taxon>Saxifragales</taxon>
        <taxon>Altingiaceae</taxon>
        <taxon>Liquidambar</taxon>
    </lineage>
</organism>
<dbReference type="PANTHER" id="PTHR36766">
    <property type="entry name" value="PLANT BROAD-SPECTRUM MILDEW RESISTANCE PROTEIN RPW8"/>
    <property type="match status" value="1"/>
</dbReference>
<dbReference type="Gene3D" id="3.40.50.300">
    <property type="entry name" value="P-loop containing nucleotide triphosphate hydrolases"/>
    <property type="match status" value="2"/>
</dbReference>
<dbReference type="GO" id="GO:0006952">
    <property type="term" value="P:defense response"/>
    <property type="evidence" value="ECO:0007669"/>
    <property type="project" value="UniProtKB-KW"/>
</dbReference>
<keyword evidence="4" id="KW-1185">Reference proteome</keyword>
<evidence type="ECO:0000256" key="1">
    <source>
        <dbReference type="ARBA" id="ARBA00022821"/>
    </source>
</evidence>
<feature type="domain" description="NB-ARC" evidence="2">
    <location>
        <begin position="525"/>
        <end position="679"/>
    </location>
</feature>
<dbReference type="InterPro" id="IPR027417">
    <property type="entry name" value="P-loop_NTPase"/>
</dbReference>
<comment type="caution">
    <text evidence="3">The sequence shown here is derived from an EMBL/GenBank/DDBJ whole genome shotgun (WGS) entry which is preliminary data.</text>
</comment>
<keyword evidence="1" id="KW-0611">Plant defense</keyword>
<dbReference type="PANTHER" id="PTHR36766:SF41">
    <property type="entry name" value="AAA+ ATPASE DOMAIN-CONTAINING PROTEIN"/>
    <property type="match status" value="1"/>
</dbReference>
<dbReference type="GO" id="GO:0043531">
    <property type="term" value="F:ADP binding"/>
    <property type="evidence" value="ECO:0007669"/>
    <property type="project" value="InterPro"/>
</dbReference>
<dbReference type="PRINTS" id="PR00364">
    <property type="entry name" value="DISEASERSIST"/>
</dbReference>
<dbReference type="Pfam" id="PF00931">
    <property type="entry name" value="NB-ARC"/>
    <property type="match status" value="2"/>
</dbReference>
<protein>
    <recommendedName>
        <fullName evidence="2">NB-ARC domain-containing protein</fullName>
    </recommendedName>
</protein>
<dbReference type="SUPFAM" id="SSF52540">
    <property type="entry name" value="P-loop containing nucleoside triphosphate hydrolases"/>
    <property type="match status" value="2"/>
</dbReference>